<evidence type="ECO:0000313" key="1">
    <source>
        <dbReference type="EMBL" id="AMO43668.1"/>
    </source>
</evidence>
<dbReference type="EMBL" id="KU310944">
    <property type="protein sequence ID" value="AMO43668.1"/>
    <property type="molecule type" value="Genomic_DNA"/>
</dbReference>
<dbReference type="Proteomes" id="UP000201907">
    <property type="component" value="Segment"/>
</dbReference>
<dbReference type="KEGG" id="vg:28802019"/>
<protein>
    <submittedName>
        <fullName evidence="1">Uncharacterized protein</fullName>
    </submittedName>
</protein>
<organism evidence="1 2">
    <name type="scientific">Pseudomonas phage YMC11/06/C171_PPU_BP</name>
    <dbReference type="NCBI Taxonomy" id="1777063"/>
    <lineage>
        <taxon>Viruses</taxon>
        <taxon>Duplodnaviria</taxon>
        <taxon>Heunggongvirae</taxon>
        <taxon>Uroviricota</taxon>
        <taxon>Caudoviricetes</taxon>
        <taxon>Autographivirales</taxon>
        <taxon>Autoscriptoviridae</taxon>
        <taxon>Corkvirinae</taxon>
        <taxon>Kantovirus</taxon>
        <taxon>Kantovirus C171</taxon>
    </lineage>
</organism>
<dbReference type="GeneID" id="28802019"/>
<proteinExistence type="predicted"/>
<sequence>MSKKIKSAFDSVAKVATFGLADTKKLTDVFTLGGGGGLLDGITGQAAIDAAKAQAKTQETIAQQQATIAQNAAQLSAANAVDNSVNVIAGGTANAADSLGGDFKRKRTNSIASQLGV</sequence>
<evidence type="ECO:0000313" key="2">
    <source>
        <dbReference type="Proteomes" id="UP000201907"/>
    </source>
</evidence>
<gene>
    <name evidence="1" type="ORF">C171_00440</name>
</gene>
<accession>A0A127KP12</accession>
<keyword evidence="2" id="KW-1185">Reference proteome</keyword>
<reference evidence="1 2" key="1">
    <citation type="submission" date="2015-12" db="EMBL/GenBank/DDBJ databases">
        <title>Complete Genome Sequence of the Pseudomonas putida phage YMC11/06/C171_PPU_BP.</title>
        <authorList>
            <person name="Jeon J."/>
            <person name="Yong D."/>
            <person name="Lee K."/>
        </authorList>
    </citation>
    <scope>NUCLEOTIDE SEQUENCE [LARGE SCALE GENOMIC DNA]</scope>
</reference>
<name>A0A127KP12_9CAUD</name>
<dbReference type="RefSeq" id="YP_009275062.1">
    <property type="nucleotide sequence ID" value="NC_030923.1"/>
</dbReference>